<dbReference type="EMBL" id="UNSH01000046">
    <property type="protein sequence ID" value="SZF03112.1"/>
    <property type="molecule type" value="Genomic_DNA"/>
</dbReference>
<evidence type="ECO:0000313" key="6">
    <source>
        <dbReference type="Proteomes" id="UP000275772"/>
    </source>
</evidence>
<evidence type="ECO:0000313" key="5">
    <source>
        <dbReference type="EMBL" id="SZF03112.1"/>
    </source>
</evidence>
<dbReference type="VEuPathDB" id="FungiDB:BLGHR1_13901"/>
<evidence type="ECO:0008006" key="7">
    <source>
        <dbReference type="Google" id="ProtNLM"/>
    </source>
</evidence>
<proteinExistence type="inferred from homology"/>
<dbReference type="Pfam" id="PF07047">
    <property type="entry name" value="OPA3"/>
    <property type="match status" value="1"/>
</dbReference>
<dbReference type="AlphaFoldDB" id="A0A383UV10"/>
<feature type="coiled-coil region" evidence="3">
    <location>
        <begin position="153"/>
        <end position="194"/>
    </location>
</feature>
<protein>
    <recommendedName>
        <fullName evidence="7">OPA3-like protein</fullName>
    </recommendedName>
</protein>
<accession>A0A383UV10</accession>
<reference evidence="5 6" key="1">
    <citation type="submission" date="2017-11" db="EMBL/GenBank/DDBJ databases">
        <authorList>
            <person name="Kracher B."/>
        </authorList>
    </citation>
    <scope>NUCLEOTIDE SEQUENCE [LARGE SCALE GENOMIC DNA]</scope>
    <source>
        <strain evidence="5 6">RACE1</strain>
    </source>
</reference>
<evidence type="ECO:0000256" key="2">
    <source>
        <dbReference type="ARBA" id="ARBA00023054"/>
    </source>
</evidence>
<evidence type="ECO:0000256" key="4">
    <source>
        <dbReference type="SAM" id="MobiDB-lite"/>
    </source>
</evidence>
<feature type="compositionally biased region" description="Basic and acidic residues" evidence="4">
    <location>
        <begin position="65"/>
        <end position="90"/>
    </location>
</feature>
<dbReference type="PANTHER" id="PTHR12499:SF0">
    <property type="entry name" value="OPTIC ATROPHY 3 PROTEIN"/>
    <property type="match status" value="1"/>
</dbReference>
<organism evidence="5 6">
    <name type="scientific">Blumeria hordei</name>
    <name type="common">Barley powdery mildew</name>
    <name type="synonym">Blumeria graminis f. sp. hordei</name>
    <dbReference type="NCBI Taxonomy" id="2867405"/>
    <lineage>
        <taxon>Eukaryota</taxon>
        <taxon>Fungi</taxon>
        <taxon>Dikarya</taxon>
        <taxon>Ascomycota</taxon>
        <taxon>Pezizomycotina</taxon>
        <taxon>Leotiomycetes</taxon>
        <taxon>Erysiphales</taxon>
        <taxon>Erysiphaceae</taxon>
        <taxon>Blumeria</taxon>
    </lineage>
</organism>
<dbReference type="GO" id="GO:0019216">
    <property type="term" value="P:regulation of lipid metabolic process"/>
    <property type="evidence" value="ECO:0007669"/>
    <property type="project" value="TreeGrafter"/>
</dbReference>
<name>A0A383UV10_BLUHO</name>
<gene>
    <name evidence="5" type="ORF">BLGHR1_13901</name>
</gene>
<evidence type="ECO:0000256" key="1">
    <source>
        <dbReference type="ARBA" id="ARBA00007584"/>
    </source>
</evidence>
<dbReference type="Proteomes" id="UP000275772">
    <property type="component" value="Unassembled WGS sequence"/>
</dbReference>
<dbReference type="PANTHER" id="PTHR12499">
    <property type="entry name" value="OPTIC ATROPHY 3 PROTEIN OPA3"/>
    <property type="match status" value="1"/>
</dbReference>
<sequence length="198" mass="22642">MVALPLFKFAALFLKHVSKYGANWIKSQAHDHPKFRIYAARYGQSMHQINMRMAVTLLQNSTAEKQARERKESNSTKAEKQSPLDDAIKEKTSIREKTLSTWKRKFRPLPEGRAVDLFADVIGDAFILMVAGGLILYEYVRAKGRPDLNAEKIAELQLKLQDLDRREVELEQAEKIAQGRVDALELTLTQLKNKGYKV</sequence>
<dbReference type="InterPro" id="IPR010754">
    <property type="entry name" value="OPA3-like"/>
</dbReference>
<keyword evidence="2 3" id="KW-0175">Coiled coil</keyword>
<comment type="similarity">
    <text evidence="1">Belongs to the OPA3 family.</text>
</comment>
<dbReference type="GO" id="GO:0005739">
    <property type="term" value="C:mitochondrion"/>
    <property type="evidence" value="ECO:0007669"/>
    <property type="project" value="TreeGrafter"/>
</dbReference>
<feature type="region of interest" description="Disordered" evidence="4">
    <location>
        <begin position="62"/>
        <end position="90"/>
    </location>
</feature>
<evidence type="ECO:0000256" key="3">
    <source>
        <dbReference type="SAM" id="Coils"/>
    </source>
</evidence>